<dbReference type="AlphaFoldDB" id="A0A086JC35"/>
<dbReference type="VEuPathDB" id="ToxoDB:TGDOM2_252310"/>
<proteinExistence type="predicted"/>
<dbReference type="CDD" id="cd22928">
    <property type="entry name" value="HFD_POLE3_DPB4"/>
    <property type="match status" value="1"/>
</dbReference>
<dbReference type="PANTHER" id="PTHR46172">
    <property type="entry name" value="DNA POLYMERASE EPSILON SUBUNIT 3"/>
    <property type="match status" value="1"/>
</dbReference>
<dbReference type="GO" id="GO:0006974">
    <property type="term" value="P:DNA damage response"/>
    <property type="evidence" value="ECO:0007669"/>
    <property type="project" value="TreeGrafter"/>
</dbReference>
<dbReference type="GO" id="GO:0046982">
    <property type="term" value="F:protein heterodimerization activity"/>
    <property type="evidence" value="ECO:0007669"/>
    <property type="project" value="InterPro"/>
</dbReference>
<dbReference type="SUPFAM" id="SSF47113">
    <property type="entry name" value="Histone-fold"/>
    <property type="match status" value="1"/>
</dbReference>
<dbReference type="GO" id="GO:0008622">
    <property type="term" value="C:epsilon DNA polymerase complex"/>
    <property type="evidence" value="ECO:0007669"/>
    <property type="project" value="TreeGrafter"/>
</dbReference>
<protein>
    <recommendedName>
        <fullName evidence="6">DNA polymerase epsilon p17 subunit</fullName>
    </recommendedName>
</protein>
<evidence type="ECO:0000256" key="2">
    <source>
        <dbReference type="ARBA" id="ARBA00023242"/>
    </source>
</evidence>
<dbReference type="GO" id="GO:0031490">
    <property type="term" value="F:chromatin DNA binding"/>
    <property type="evidence" value="ECO:0007669"/>
    <property type="project" value="TreeGrafter"/>
</dbReference>
<dbReference type="EMBL" id="AHZU02001703">
    <property type="protein sequence ID" value="KFG29703.1"/>
    <property type="molecule type" value="Genomic_DNA"/>
</dbReference>
<organism evidence="4 5">
    <name type="scientific">Toxoplasma gondii GAB2-2007-GAL-DOM2</name>
    <dbReference type="NCBI Taxonomy" id="1130820"/>
    <lineage>
        <taxon>Eukaryota</taxon>
        <taxon>Sar</taxon>
        <taxon>Alveolata</taxon>
        <taxon>Apicomplexa</taxon>
        <taxon>Conoidasida</taxon>
        <taxon>Coccidia</taxon>
        <taxon>Eucoccidiorida</taxon>
        <taxon>Eimeriorina</taxon>
        <taxon>Sarcocystidae</taxon>
        <taxon>Toxoplasma</taxon>
    </lineage>
</organism>
<sequence length="239" mass="25133">MDTEVAGDSAEALSSPTSVHEEKNQRSAGAQSTSCLPKSANLGRSFCGSEALRLPRAHAVRIIKGALPPNVRLHRKAATALMRCSAIFLLALADASSAAGGGSRKTVGTSDVLAGLRSMGFDNVAEEIEEHMRSEAEGESREAAKAASSGVHTPDESGARGPATEAQNTKLDAQSEDALSSEERENGGRSQDEETYEDLEDEEQETDALDAMMQVVDGVLAEREPYSDGQADPLSSISI</sequence>
<accession>A0A086JC35</accession>
<feature type="compositionally biased region" description="Basic and acidic residues" evidence="3">
    <location>
        <begin position="130"/>
        <end position="144"/>
    </location>
</feature>
<evidence type="ECO:0000256" key="3">
    <source>
        <dbReference type="SAM" id="MobiDB-lite"/>
    </source>
</evidence>
<dbReference type="Gene3D" id="1.10.20.10">
    <property type="entry name" value="Histone, subunit A"/>
    <property type="match status" value="1"/>
</dbReference>
<dbReference type="Proteomes" id="UP000028837">
    <property type="component" value="Unassembled WGS sequence"/>
</dbReference>
<gene>
    <name evidence="4" type="ORF">TGDOM2_252310</name>
</gene>
<dbReference type="GO" id="GO:0008623">
    <property type="term" value="C:CHRAC"/>
    <property type="evidence" value="ECO:0007669"/>
    <property type="project" value="TreeGrafter"/>
</dbReference>
<keyword evidence="2" id="KW-0539">Nucleus</keyword>
<name>A0A086JC35_TOXGO</name>
<dbReference type="PANTHER" id="PTHR46172:SF1">
    <property type="entry name" value="DNA POLYMERASE EPSILON SUBUNIT 3"/>
    <property type="match status" value="1"/>
</dbReference>
<comment type="subcellular location">
    <subcellularLocation>
        <location evidence="1">Nucleus</location>
    </subcellularLocation>
</comment>
<evidence type="ECO:0000256" key="1">
    <source>
        <dbReference type="ARBA" id="ARBA00004123"/>
    </source>
</evidence>
<feature type="compositionally biased region" description="Acidic residues" evidence="3">
    <location>
        <begin position="193"/>
        <end position="208"/>
    </location>
</feature>
<evidence type="ECO:0000313" key="5">
    <source>
        <dbReference type="Proteomes" id="UP000028837"/>
    </source>
</evidence>
<dbReference type="GO" id="GO:0006272">
    <property type="term" value="P:leading strand elongation"/>
    <property type="evidence" value="ECO:0007669"/>
    <property type="project" value="TreeGrafter"/>
</dbReference>
<feature type="compositionally biased region" description="Polar residues" evidence="3">
    <location>
        <begin position="26"/>
        <end position="35"/>
    </location>
</feature>
<dbReference type="OrthoDB" id="386949at2759"/>
<dbReference type="InterPro" id="IPR009072">
    <property type="entry name" value="Histone-fold"/>
</dbReference>
<evidence type="ECO:0000313" key="4">
    <source>
        <dbReference type="EMBL" id="KFG29703.1"/>
    </source>
</evidence>
<evidence type="ECO:0008006" key="6">
    <source>
        <dbReference type="Google" id="ProtNLM"/>
    </source>
</evidence>
<dbReference type="GO" id="GO:0031507">
    <property type="term" value="P:heterochromatin formation"/>
    <property type="evidence" value="ECO:0007669"/>
    <property type="project" value="TreeGrafter"/>
</dbReference>
<comment type="caution">
    <text evidence="4">The sequence shown here is derived from an EMBL/GenBank/DDBJ whole genome shotgun (WGS) entry which is preliminary data.</text>
</comment>
<feature type="region of interest" description="Disordered" evidence="3">
    <location>
        <begin position="129"/>
        <end position="239"/>
    </location>
</feature>
<dbReference type="InterPro" id="IPR051377">
    <property type="entry name" value="DNA_Pol-Epsilon_Subunit"/>
</dbReference>
<reference evidence="4 5" key="1">
    <citation type="submission" date="2014-02" db="EMBL/GenBank/DDBJ databases">
        <authorList>
            <person name="Sibley D."/>
            <person name="Venepally P."/>
            <person name="Karamycheva S."/>
            <person name="Hadjithomas M."/>
            <person name="Khan A."/>
            <person name="Brunk B."/>
            <person name="Roos D."/>
            <person name="Caler E."/>
            <person name="Lorenzi H."/>
        </authorList>
    </citation>
    <scope>NUCLEOTIDE SEQUENCE [LARGE SCALE GENOMIC DNA]</scope>
    <source>
        <strain evidence="4 5">GAB2-2007-GAL-DOM2</strain>
    </source>
</reference>
<feature type="region of interest" description="Disordered" evidence="3">
    <location>
        <begin position="1"/>
        <end position="35"/>
    </location>
</feature>
<feature type="compositionally biased region" description="Basic and acidic residues" evidence="3">
    <location>
        <begin position="181"/>
        <end position="192"/>
    </location>
</feature>